<dbReference type="STRING" id="1550231.SAMN05660662_0643"/>
<feature type="region of interest" description="Disordered" evidence="1">
    <location>
        <begin position="1"/>
        <end position="58"/>
    </location>
</feature>
<sequence>MARSAAGHRARVREMNPKDPSTLYSEGPVADEPPDDDVPETSPVPDSGGVGPGPDDLD</sequence>
<dbReference type="AlphaFoldDB" id="A0A1G7HIR5"/>
<name>A0A1G7HIR5_9ACTN</name>
<proteinExistence type="predicted"/>
<gene>
    <name evidence="2" type="ORF">SAMN05660662_0643</name>
</gene>
<protein>
    <submittedName>
        <fullName evidence="2">Uncharacterized protein</fullName>
    </submittedName>
</protein>
<dbReference type="Proteomes" id="UP000199406">
    <property type="component" value="Unassembled WGS sequence"/>
</dbReference>
<keyword evidence="3" id="KW-1185">Reference proteome</keyword>
<accession>A0A1G7HIR5</accession>
<organism evidence="2 3">
    <name type="scientific">Blastococcus aurantiacus</name>
    <dbReference type="NCBI Taxonomy" id="1550231"/>
    <lineage>
        <taxon>Bacteria</taxon>
        <taxon>Bacillati</taxon>
        <taxon>Actinomycetota</taxon>
        <taxon>Actinomycetes</taxon>
        <taxon>Geodermatophilales</taxon>
        <taxon>Geodermatophilaceae</taxon>
        <taxon>Blastococcus</taxon>
    </lineage>
</organism>
<dbReference type="EMBL" id="FNBT01000001">
    <property type="protein sequence ID" value="SDF00372.1"/>
    <property type="molecule type" value="Genomic_DNA"/>
</dbReference>
<evidence type="ECO:0000313" key="2">
    <source>
        <dbReference type="EMBL" id="SDF00372.1"/>
    </source>
</evidence>
<evidence type="ECO:0000256" key="1">
    <source>
        <dbReference type="SAM" id="MobiDB-lite"/>
    </source>
</evidence>
<feature type="compositionally biased region" description="Basic residues" evidence="1">
    <location>
        <begin position="1"/>
        <end position="11"/>
    </location>
</feature>
<evidence type="ECO:0000313" key="3">
    <source>
        <dbReference type="Proteomes" id="UP000199406"/>
    </source>
</evidence>
<reference evidence="3" key="1">
    <citation type="submission" date="2016-10" db="EMBL/GenBank/DDBJ databases">
        <authorList>
            <person name="Varghese N."/>
            <person name="Submissions S."/>
        </authorList>
    </citation>
    <scope>NUCLEOTIDE SEQUENCE [LARGE SCALE GENOMIC DNA]</scope>
    <source>
        <strain evidence="3">DSM 44268</strain>
    </source>
</reference>